<evidence type="ECO:0000256" key="4">
    <source>
        <dbReference type="ARBA" id="ARBA00023125"/>
    </source>
</evidence>
<dbReference type="Pfam" id="PF04542">
    <property type="entry name" value="Sigma70_r2"/>
    <property type="match status" value="1"/>
</dbReference>
<dbReference type="PANTHER" id="PTHR43133">
    <property type="entry name" value="RNA POLYMERASE ECF-TYPE SIGMA FACTO"/>
    <property type="match status" value="1"/>
</dbReference>
<sequence>MKSIKSNLQERIAFLRLKSGDADAFAFFYDKYVKSIYRFIYIKTGNKQVAEDITQDVFLKIWQHLVDKKNIKSFQAFIFRIARNTVIDHYRSAKQELPLEYIAESVEMAEIVVSADKHMDTAILLKEIKQLKSEYQEVLLLRYVEDMSVEDIAQVMDKDKNNVRVTLHRALSKLKTITKGK</sequence>
<feature type="domain" description="RNA polymerase sigma-70 region 2" evidence="7">
    <location>
        <begin position="28"/>
        <end position="94"/>
    </location>
</feature>
<comment type="caution">
    <text evidence="9">The sequence shown here is derived from an EMBL/GenBank/DDBJ whole genome shotgun (WGS) entry which is preliminary data.</text>
</comment>
<dbReference type="SUPFAM" id="SSF88659">
    <property type="entry name" value="Sigma3 and sigma4 domains of RNA polymerase sigma factors"/>
    <property type="match status" value="1"/>
</dbReference>
<dbReference type="InterPro" id="IPR013325">
    <property type="entry name" value="RNA_pol_sigma_r2"/>
</dbReference>
<dbReference type="InterPro" id="IPR014284">
    <property type="entry name" value="RNA_pol_sigma-70_dom"/>
</dbReference>
<feature type="domain" description="RNA polymerase sigma factor 70 region 4 type 2" evidence="8">
    <location>
        <begin position="123"/>
        <end position="174"/>
    </location>
</feature>
<evidence type="ECO:0000256" key="6">
    <source>
        <dbReference type="RuleBase" id="RU000716"/>
    </source>
</evidence>
<dbReference type="InterPro" id="IPR036388">
    <property type="entry name" value="WH-like_DNA-bd_sf"/>
</dbReference>
<evidence type="ECO:0000256" key="5">
    <source>
        <dbReference type="ARBA" id="ARBA00023163"/>
    </source>
</evidence>
<dbReference type="NCBIfam" id="TIGR02937">
    <property type="entry name" value="sigma70-ECF"/>
    <property type="match status" value="1"/>
</dbReference>
<evidence type="ECO:0000313" key="10">
    <source>
        <dbReference type="Proteomes" id="UP000177626"/>
    </source>
</evidence>
<dbReference type="InterPro" id="IPR013249">
    <property type="entry name" value="RNA_pol_sigma70_r4_t2"/>
</dbReference>
<reference evidence="9 10" key="1">
    <citation type="journal article" date="2016" name="Nat. Commun.">
        <title>Thousands of microbial genomes shed light on interconnected biogeochemical processes in an aquifer system.</title>
        <authorList>
            <person name="Anantharaman K."/>
            <person name="Brown C.T."/>
            <person name="Hug L.A."/>
            <person name="Sharon I."/>
            <person name="Castelle C.J."/>
            <person name="Probst A.J."/>
            <person name="Thomas B.C."/>
            <person name="Singh A."/>
            <person name="Wilkins M.J."/>
            <person name="Karaoz U."/>
            <person name="Brodie E.L."/>
            <person name="Williams K.H."/>
            <person name="Hubbard S.S."/>
            <person name="Banfield J.F."/>
        </authorList>
    </citation>
    <scope>NUCLEOTIDE SEQUENCE [LARGE SCALE GENOMIC DNA]</scope>
</reference>
<evidence type="ECO:0000259" key="7">
    <source>
        <dbReference type="Pfam" id="PF04542"/>
    </source>
</evidence>
<protein>
    <recommendedName>
        <fullName evidence="6">RNA polymerase sigma factor</fullName>
    </recommendedName>
</protein>
<dbReference type="AlphaFoldDB" id="A0A1G2C1A4"/>
<keyword evidence="2 6" id="KW-0805">Transcription regulation</keyword>
<dbReference type="GO" id="GO:0003677">
    <property type="term" value="F:DNA binding"/>
    <property type="evidence" value="ECO:0007669"/>
    <property type="project" value="UniProtKB-KW"/>
</dbReference>
<dbReference type="EMBL" id="MHKQ01000011">
    <property type="protein sequence ID" value="OGY94207.1"/>
    <property type="molecule type" value="Genomic_DNA"/>
</dbReference>
<dbReference type="InterPro" id="IPR007627">
    <property type="entry name" value="RNA_pol_sigma70_r2"/>
</dbReference>
<dbReference type="Proteomes" id="UP000177626">
    <property type="component" value="Unassembled WGS sequence"/>
</dbReference>
<dbReference type="Pfam" id="PF08281">
    <property type="entry name" value="Sigma70_r4_2"/>
    <property type="match status" value="1"/>
</dbReference>
<dbReference type="Gene3D" id="1.10.1740.10">
    <property type="match status" value="1"/>
</dbReference>
<evidence type="ECO:0000256" key="2">
    <source>
        <dbReference type="ARBA" id="ARBA00023015"/>
    </source>
</evidence>
<evidence type="ECO:0000313" key="9">
    <source>
        <dbReference type="EMBL" id="OGY94207.1"/>
    </source>
</evidence>
<comment type="similarity">
    <text evidence="1 6">Belongs to the sigma-70 factor family. ECF subfamily.</text>
</comment>
<keyword evidence="4 6" id="KW-0238">DNA-binding</keyword>
<evidence type="ECO:0000256" key="1">
    <source>
        <dbReference type="ARBA" id="ARBA00010641"/>
    </source>
</evidence>
<dbReference type="InterPro" id="IPR039425">
    <property type="entry name" value="RNA_pol_sigma-70-like"/>
</dbReference>
<dbReference type="Gene3D" id="1.10.10.10">
    <property type="entry name" value="Winged helix-like DNA-binding domain superfamily/Winged helix DNA-binding domain"/>
    <property type="match status" value="1"/>
</dbReference>
<dbReference type="PANTHER" id="PTHR43133:SF52">
    <property type="entry name" value="ECF RNA POLYMERASE SIGMA FACTOR SIGL"/>
    <property type="match status" value="1"/>
</dbReference>
<dbReference type="SUPFAM" id="SSF88946">
    <property type="entry name" value="Sigma2 domain of RNA polymerase sigma factors"/>
    <property type="match status" value="1"/>
</dbReference>
<evidence type="ECO:0000256" key="3">
    <source>
        <dbReference type="ARBA" id="ARBA00023082"/>
    </source>
</evidence>
<dbReference type="GO" id="GO:0016987">
    <property type="term" value="F:sigma factor activity"/>
    <property type="evidence" value="ECO:0007669"/>
    <property type="project" value="UniProtKB-KW"/>
</dbReference>
<dbReference type="CDD" id="cd06171">
    <property type="entry name" value="Sigma70_r4"/>
    <property type="match status" value="1"/>
</dbReference>
<dbReference type="InterPro" id="IPR013324">
    <property type="entry name" value="RNA_pol_sigma_r3/r4-like"/>
</dbReference>
<name>A0A1G2C1A4_9BACT</name>
<dbReference type="InterPro" id="IPR000838">
    <property type="entry name" value="RNA_pol_sigma70_ECF_CS"/>
</dbReference>
<keyword evidence="3 6" id="KW-0731">Sigma factor</keyword>
<evidence type="ECO:0000259" key="8">
    <source>
        <dbReference type="Pfam" id="PF08281"/>
    </source>
</evidence>
<accession>A0A1G2C1A4</accession>
<organism evidence="9 10">
    <name type="scientific">Candidatus Komeilibacteria bacterium RIFOXYC1_FULL_37_11</name>
    <dbReference type="NCBI Taxonomy" id="1798555"/>
    <lineage>
        <taxon>Bacteria</taxon>
        <taxon>Candidatus Komeiliibacteriota</taxon>
    </lineage>
</organism>
<keyword evidence="5 6" id="KW-0804">Transcription</keyword>
<dbReference type="GO" id="GO:0006352">
    <property type="term" value="P:DNA-templated transcription initiation"/>
    <property type="evidence" value="ECO:0007669"/>
    <property type="project" value="InterPro"/>
</dbReference>
<gene>
    <name evidence="9" type="ORF">A2406_01885</name>
</gene>
<dbReference type="PROSITE" id="PS01063">
    <property type="entry name" value="SIGMA70_ECF"/>
    <property type="match status" value="1"/>
</dbReference>
<proteinExistence type="inferred from homology"/>